<proteinExistence type="predicted"/>
<organism evidence="1 2">
    <name type="scientific">Fusobacterium pseudoperiodonticum</name>
    <dbReference type="NCBI Taxonomy" id="2663009"/>
    <lineage>
        <taxon>Bacteria</taxon>
        <taxon>Fusobacteriati</taxon>
        <taxon>Fusobacteriota</taxon>
        <taxon>Fusobacteriia</taxon>
        <taxon>Fusobacteriales</taxon>
        <taxon>Fusobacteriaceae</taxon>
        <taxon>Fusobacterium</taxon>
    </lineage>
</organism>
<dbReference type="EMBL" id="CP024699">
    <property type="protein sequence ID" value="ATV60043.1"/>
    <property type="molecule type" value="Genomic_DNA"/>
</dbReference>
<name>A0A2D3NX94_9FUSO</name>
<protein>
    <submittedName>
        <fullName evidence="1">Uncharacterized protein</fullName>
    </submittedName>
</protein>
<evidence type="ECO:0000313" key="1">
    <source>
        <dbReference type="EMBL" id="ATV60043.1"/>
    </source>
</evidence>
<evidence type="ECO:0000313" key="2">
    <source>
        <dbReference type="Proteomes" id="UP000230056"/>
    </source>
</evidence>
<sequence>MLAKFLNDKKSRIRCNFSKLADKSASNTLRITRLILFDFLSKI</sequence>
<dbReference type="Proteomes" id="UP000230056">
    <property type="component" value="Chromosome"/>
</dbReference>
<dbReference type="AlphaFoldDB" id="A0A2D3NX94"/>
<reference evidence="1 2" key="1">
    <citation type="submission" date="2017-11" db="EMBL/GenBank/DDBJ databases">
        <title>Genome sequencing of Fusobacterium periodonticum KCOM 1261.</title>
        <authorList>
            <person name="Kook J.-K."/>
            <person name="Park S.-N."/>
            <person name="Lim Y.K."/>
        </authorList>
    </citation>
    <scope>NUCLEOTIDE SEQUENCE [LARGE SCALE GENOMIC DNA]</scope>
    <source>
        <strain evidence="1 2">KCOM 1261</strain>
    </source>
</reference>
<gene>
    <name evidence="1" type="ORF">CTM72_10180</name>
</gene>
<accession>A0A2D3NX94</accession>